<organism evidence="2 3">
    <name type="scientific">Panaeolus cyanescens</name>
    <dbReference type="NCBI Taxonomy" id="181874"/>
    <lineage>
        <taxon>Eukaryota</taxon>
        <taxon>Fungi</taxon>
        <taxon>Dikarya</taxon>
        <taxon>Basidiomycota</taxon>
        <taxon>Agaricomycotina</taxon>
        <taxon>Agaricomycetes</taxon>
        <taxon>Agaricomycetidae</taxon>
        <taxon>Agaricales</taxon>
        <taxon>Agaricineae</taxon>
        <taxon>Galeropsidaceae</taxon>
        <taxon>Panaeolus</taxon>
    </lineage>
</organism>
<dbReference type="OrthoDB" id="24630at2759"/>
<evidence type="ECO:0000313" key="3">
    <source>
        <dbReference type="Proteomes" id="UP000284842"/>
    </source>
</evidence>
<dbReference type="SUPFAM" id="SSF143447">
    <property type="entry name" value="AMMECR1-like"/>
    <property type="match status" value="1"/>
</dbReference>
<dbReference type="Proteomes" id="UP000284842">
    <property type="component" value="Unassembled WGS sequence"/>
</dbReference>
<comment type="caution">
    <text evidence="2">The sequence shown here is derived from an EMBL/GenBank/DDBJ whole genome shotgun (WGS) entry which is preliminary data.</text>
</comment>
<name>A0A409YHG6_9AGAR</name>
<dbReference type="Pfam" id="PF01871">
    <property type="entry name" value="AMMECR1"/>
    <property type="match status" value="1"/>
</dbReference>
<dbReference type="InterPro" id="IPR002733">
    <property type="entry name" value="AMMECR1_domain"/>
</dbReference>
<keyword evidence="3" id="KW-1185">Reference proteome</keyword>
<dbReference type="EMBL" id="NHTK01001168">
    <property type="protein sequence ID" value="PPR02463.1"/>
    <property type="molecule type" value="Genomic_DNA"/>
</dbReference>
<dbReference type="PANTHER" id="PTHR13016">
    <property type="entry name" value="AMMECR1 HOMOLOG"/>
    <property type="match status" value="1"/>
</dbReference>
<evidence type="ECO:0000313" key="2">
    <source>
        <dbReference type="EMBL" id="PPR02463.1"/>
    </source>
</evidence>
<dbReference type="FunCoup" id="A0A409YHG6">
    <property type="interactions" value="477"/>
</dbReference>
<dbReference type="InterPro" id="IPR036071">
    <property type="entry name" value="AMMECR1_dom_sf"/>
</dbReference>
<feature type="domain" description="AMMECR1" evidence="1">
    <location>
        <begin position="11"/>
        <end position="232"/>
    </location>
</feature>
<dbReference type="Gene3D" id="3.30.700.20">
    <property type="entry name" value="Hypothetical protein ph0010, domain 1"/>
    <property type="match status" value="1"/>
</dbReference>
<protein>
    <recommendedName>
        <fullName evidence="1">AMMECR1 domain-containing protein</fullName>
    </recommendedName>
</protein>
<reference evidence="2 3" key="1">
    <citation type="journal article" date="2018" name="Evol. Lett.">
        <title>Horizontal gene cluster transfer increased hallucinogenic mushroom diversity.</title>
        <authorList>
            <person name="Reynolds H.T."/>
            <person name="Vijayakumar V."/>
            <person name="Gluck-Thaler E."/>
            <person name="Korotkin H.B."/>
            <person name="Matheny P.B."/>
            <person name="Slot J.C."/>
        </authorList>
    </citation>
    <scope>NUCLEOTIDE SEQUENCE [LARGE SCALE GENOMIC DNA]</scope>
    <source>
        <strain evidence="2 3">2629</strain>
    </source>
</reference>
<dbReference type="InParanoid" id="A0A409YHG6"/>
<dbReference type="InterPro" id="IPR023473">
    <property type="entry name" value="AMMECR1"/>
</dbReference>
<dbReference type="InterPro" id="IPR027485">
    <property type="entry name" value="AMMECR1_N"/>
</dbReference>
<dbReference type="PROSITE" id="PS51112">
    <property type="entry name" value="AMMECR1"/>
    <property type="match status" value="1"/>
</dbReference>
<sequence>MALIPPQALSDLTEHKIDDTCTREHCFYACDALYCALYDAKPIPPSFPDDKYPLFVTWNIAHGDDWRLRGCIGNFEPMSLHDGLAKYALISAFEDSRFREIGKSELPRLQCGISLLTNFEQAESYLDWTIGVHGIYISFPHPSFLESSSEAPSPYSSNPNLPRVTSKQRFTATYLPDVIPEQGWTKIEAIDSAIHKAGWRGQITEPLRRSIKLERYQSSKCTVTFKEYMNWRKNHDDNS</sequence>
<dbReference type="AlphaFoldDB" id="A0A409YHG6"/>
<proteinExistence type="predicted"/>
<dbReference type="STRING" id="181874.A0A409YHG6"/>
<dbReference type="NCBIfam" id="TIGR00296">
    <property type="entry name" value="TIGR00296 family protein"/>
    <property type="match status" value="1"/>
</dbReference>
<accession>A0A409YHG6</accession>
<gene>
    <name evidence="2" type="ORF">CVT24_002012</name>
</gene>
<evidence type="ECO:0000259" key="1">
    <source>
        <dbReference type="PROSITE" id="PS51112"/>
    </source>
</evidence>
<dbReference type="PANTHER" id="PTHR13016:SF0">
    <property type="entry name" value="AMME SYNDROME CANDIDATE GENE 1 PROTEIN"/>
    <property type="match status" value="1"/>
</dbReference>